<evidence type="ECO:0000259" key="2">
    <source>
        <dbReference type="PROSITE" id="PS50097"/>
    </source>
</evidence>
<protein>
    <recommendedName>
        <fullName evidence="2">BTB domain-containing protein</fullName>
    </recommendedName>
</protein>
<dbReference type="EMBL" id="CAJRGZ010000019">
    <property type="protein sequence ID" value="CAG5162631.1"/>
    <property type="molecule type" value="Genomic_DNA"/>
</dbReference>
<evidence type="ECO:0000313" key="4">
    <source>
        <dbReference type="Proteomes" id="UP000676310"/>
    </source>
</evidence>
<reference evidence="3" key="1">
    <citation type="submission" date="2021-05" db="EMBL/GenBank/DDBJ databases">
        <authorList>
            <person name="Stam R."/>
        </authorList>
    </citation>
    <scope>NUCLEOTIDE SEQUENCE</scope>
    <source>
        <strain evidence="3">CS162</strain>
    </source>
</reference>
<dbReference type="InterPro" id="IPR003131">
    <property type="entry name" value="T1-type_BTB"/>
</dbReference>
<dbReference type="Proteomes" id="UP000676310">
    <property type="component" value="Unassembled WGS sequence"/>
</dbReference>
<dbReference type="PANTHER" id="PTHR11145:SF8">
    <property type="entry name" value="RE57120P"/>
    <property type="match status" value="1"/>
</dbReference>
<dbReference type="GO" id="GO:0051260">
    <property type="term" value="P:protein homooligomerization"/>
    <property type="evidence" value="ECO:0007669"/>
    <property type="project" value="InterPro"/>
</dbReference>
<evidence type="ECO:0000313" key="3">
    <source>
        <dbReference type="EMBL" id="CAG5162631.1"/>
    </source>
</evidence>
<evidence type="ECO:0000256" key="1">
    <source>
        <dbReference type="SAM" id="MobiDB-lite"/>
    </source>
</evidence>
<proteinExistence type="predicted"/>
<feature type="region of interest" description="Disordered" evidence="1">
    <location>
        <begin position="1"/>
        <end position="24"/>
    </location>
</feature>
<sequence length="180" mass="20640">MTAANIDDASAPIDIKDSNNQQNGKAEPIPATYLINITVLTVEGTNITSSYPKHLTLDIGGRKFKVSRDTLMAESGLFERQLSGRFRPWEPEVDGSYFLDADPDLFEHLLRFMRRPEVFPLFYSKMNGFDYDLYNRLQAEALYFQIDALHEWIKDKKYLTAIKVQTSNPNVRSVQDISLI</sequence>
<comment type="caution">
    <text evidence="3">The sequence shown here is derived from an EMBL/GenBank/DDBJ whole genome shotgun (WGS) entry which is preliminary data.</text>
</comment>
<dbReference type="OrthoDB" id="2414723at2759"/>
<dbReference type="InterPro" id="IPR045068">
    <property type="entry name" value="BACURD1-3"/>
</dbReference>
<feature type="domain" description="BTB" evidence="2">
    <location>
        <begin position="53"/>
        <end position="118"/>
    </location>
</feature>
<dbReference type="Pfam" id="PF02214">
    <property type="entry name" value="BTB_2"/>
    <property type="match status" value="1"/>
</dbReference>
<accession>A0A8J2N2D4</accession>
<dbReference type="PANTHER" id="PTHR11145">
    <property type="entry name" value="BTB/POZ DOMAIN-CONTAINING ADAPTER FOR CUL3-MEDIATED RHOA DEGRADATION PROTEIN FAMILY MEMBER"/>
    <property type="match status" value="1"/>
</dbReference>
<dbReference type="PROSITE" id="PS50097">
    <property type="entry name" value="BTB"/>
    <property type="match status" value="1"/>
</dbReference>
<dbReference type="InterPro" id="IPR000210">
    <property type="entry name" value="BTB/POZ_dom"/>
</dbReference>
<dbReference type="GeneID" id="67018125"/>
<dbReference type="SUPFAM" id="SSF54695">
    <property type="entry name" value="POZ domain"/>
    <property type="match status" value="1"/>
</dbReference>
<organism evidence="3 4">
    <name type="scientific">Alternaria atra</name>
    <dbReference type="NCBI Taxonomy" id="119953"/>
    <lineage>
        <taxon>Eukaryota</taxon>
        <taxon>Fungi</taxon>
        <taxon>Dikarya</taxon>
        <taxon>Ascomycota</taxon>
        <taxon>Pezizomycotina</taxon>
        <taxon>Dothideomycetes</taxon>
        <taxon>Pleosporomycetidae</taxon>
        <taxon>Pleosporales</taxon>
        <taxon>Pleosporineae</taxon>
        <taxon>Pleosporaceae</taxon>
        <taxon>Alternaria</taxon>
        <taxon>Alternaria sect. Ulocladioides</taxon>
    </lineage>
</organism>
<name>A0A8J2N2D4_9PLEO</name>
<dbReference type="SMART" id="SM00225">
    <property type="entry name" value="BTB"/>
    <property type="match status" value="1"/>
</dbReference>
<gene>
    <name evidence="3" type="ORF">ALTATR162_LOCUS6256</name>
</gene>
<dbReference type="InterPro" id="IPR011333">
    <property type="entry name" value="SKP1/BTB/POZ_sf"/>
</dbReference>
<keyword evidence="4" id="KW-1185">Reference proteome</keyword>
<dbReference type="Gene3D" id="3.30.710.10">
    <property type="entry name" value="Potassium Channel Kv1.1, Chain A"/>
    <property type="match status" value="1"/>
</dbReference>
<dbReference type="RefSeq" id="XP_043169812.1">
    <property type="nucleotide sequence ID" value="XM_043313877.1"/>
</dbReference>
<dbReference type="AlphaFoldDB" id="A0A8J2N2D4"/>